<evidence type="ECO:0000313" key="2">
    <source>
        <dbReference type="EMBL" id="MBT9314088.1"/>
    </source>
</evidence>
<dbReference type="EMBL" id="JADOES010000002">
    <property type="protein sequence ID" value="MBT9314088.1"/>
    <property type="molecule type" value="Genomic_DNA"/>
</dbReference>
<feature type="domain" description="Phage tail collar" evidence="1">
    <location>
        <begin position="7"/>
        <end position="63"/>
    </location>
</feature>
<dbReference type="InterPro" id="IPR037053">
    <property type="entry name" value="Phage_tail_collar_dom_sf"/>
</dbReference>
<comment type="caution">
    <text evidence="2">The sequence shown here is derived from an EMBL/GenBank/DDBJ whole genome shotgun (WGS) entry which is preliminary data.</text>
</comment>
<dbReference type="Gene3D" id="3.90.1340.10">
    <property type="entry name" value="Phage tail collar domain"/>
    <property type="match status" value="1"/>
</dbReference>
<evidence type="ECO:0000313" key="3">
    <source>
        <dbReference type="Proteomes" id="UP000717364"/>
    </source>
</evidence>
<organism evidence="2 3">
    <name type="scientific">Leptothoe spongobia TAU-MAC 1115</name>
    <dbReference type="NCBI Taxonomy" id="1967444"/>
    <lineage>
        <taxon>Bacteria</taxon>
        <taxon>Bacillati</taxon>
        <taxon>Cyanobacteriota</taxon>
        <taxon>Cyanophyceae</taxon>
        <taxon>Nodosilineales</taxon>
        <taxon>Cymatolegaceae</taxon>
        <taxon>Leptothoe</taxon>
        <taxon>Leptothoe spongobia</taxon>
    </lineage>
</organism>
<accession>A0A947DBX4</accession>
<proteinExistence type="predicted"/>
<dbReference type="Pfam" id="PF07484">
    <property type="entry name" value="Collar"/>
    <property type="match status" value="1"/>
</dbReference>
<evidence type="ECO:0000259" key="1">
    <source>
        <dbReference type="Pfam" id="PF07484"/>
    </source>
</evidence>
<keyword evidence="3" id="KW-1185">Reference proteome</keyword>
<dbReference type="InterPro" id="IPR011083">
    <property type="entry name" value="Phage_tail_collar_dom"/>
</dbReference>
<sequence length="171" mass="18077">MTEPYIGEIRMFGFNFAPRNWAKCNGELLSINQNQSLYSILGTTYGGDGRTSFALPELRGRVPIHKSSTYSLGAKDGVESTTMTEAQMPAHTHTMRGTSDAALSSANGGNDPTGRVLATATTAVYTSAANLTPLSAITVGTNAGGQPIDNMQPFLAIEFCIALVGTFPPRN</sequence>
<dbReference type="Proteomes" id="UP000717364">
    <property type="component" value="Unassembled WGS sequence"/>
</dbReference>
<dbReference type="SUPFAM" id="SSF88874">
    <property type="entry name" value="Receptor-binding domain of short tail fibre protein gp12"/>
    <property type="match status" value="1"/>
</dbReference>
<reference evidence="2" key="2">
    <citation type="journal article" date="2021" name="Mar. Drugs">
        <title>Genome Reduction and Secondary Metabolism of the Marine Sponge-Associated Cyanobacterium Leptothoe.</title>
        <authorList>
            <person name="Konstantinou D."/>
            <person name="Popin R.V."/>
            <person name="Fewer D.P."/>
            <person name="Sivonen K."/>
            <person name="Gkelis S."/>
        </authorList>
    </citation>
    <scope>NUCLEOTIDE SEQUENCE</scope>
    <source>
        <strain evidence="2">TAU-MAC 1115</strain>
    </source>
</reference>
<protein>
    <submittedName>
        <fullName evidence="2">Phage tail protein</fullName>
    </submittedName>
</protein>
<reference evidence="2" key="1">
    <citation type="submission" date="2020-11" db="EMBL/GenBank/DDBJ databases">
        <authorList>
            <person name="Konstantinou D."/>
            <person name="Gkelis S."/>
            <person name="Popin R."/>
            <person name="Fewer D."/>
            <person name="Sivonen K."/>
        </authorList>
    </citation>
    <scope>NUCLEOTIDE SEQUENCE</scope>
    <source>
        <strain evidence="2">TAU-MAC 1115</strain>
    </source>
</reference>
<gene>
    <name evidence="2" type="ORF">IXB50_01445</name>
</gene>
<name>A0A947DBX4_9CYAN</name>
<dbReference type="AlphaFoldDB" id="A0A947DBX4"/>
<dbReference type="RefSeq" id="WP_215607158.1">
    <property type="nucleotide sequence ID" value="NZ_JADOES010000002.1"/>
</dbReference>